<evidence type="ECO:0000313" key="1">
    <source>
        <dbReference type="EMBL" id="KAJ6309384.1"/>
    </source>
</evidence>
<reference evidence="1" key="1">
    <citation type="submission" date="2022-10" db="EMBL/GenBank/DDBJ databases">
        <authorList>
            <person name="Hyden B.L."/>
            <person name="Feng K."/>
            <person name="Yates T."/>
            <person name="Jawdy S."/>
            <person name="Smart L.B."/>
            <person name="Muchero W."/>
        </authorList>
    </citation>
    <scope>NUCLEOTIDE SEQUENCE</scope>
    <source>
        <tissue evidence="1">Shoot tip</tissue>
    </source>
</reference>
<organism evidence="1 2">
    <name type="scientific">Salix suchowensis</name>
    <dbReference type="NCBI Taxonomy" id="1278906"/>
    <lineage>
        <taxon>Eukaryota</taxon>
        <taxon>Viridiplantae</taxon>
        <taxon>Streptophyta</taxon>
        <taxon>Embryophyta</taxon>
        <taxon>Tracheophyta</taxon>
        <taxon>Spermatophyta</taxon>
        <taxon>Magnoliopsida</taxon>
        <taxon>eudicotyledons</taxon>
        <taxon>Gunneridae</taxon>
        <taxon>Pentapetalae</taxon>
        <taxon>rosids</taxon>
        <taxon>fabids</taxon>
        <taxon>Malpighiales</taxon>
        <taxon>Salicaceae</taxon>
        <taxon>Saliceae</taxon>
        <taxon>Salix</taxon>
    </lineage>
</organism>
<dbReference type="EMBL" id="JAPFFI010000026">
    <property type="protein sequence ID" value="KAJ6309384.1"/>
    <property type="molecule type" value="Genomic_DNA"/>
</dbReference>
<dbReference type="Proteomes" id="UP001141253">
    <property type="component" value="Unassembled WGS sequence"/>
</dbReference>
<protein>
    <submittedName>
        <fullName evidence="1">Uncharacterized protein</fullName>
    </submittedName>
</protein>
<reference evidence="1" key="2">
    <citation type="journal article" date="2023" name="Int. J. Mol. Sci.">
        <title>De Novo Assembly and Annotation of 11 Diverse Shrub Willow (Salix) Genomes Reveals Novel Gene Organization in Sex-Linked Regions.</title>
        <authorList>
            <person name="Hyden B."/>
            <person name="Feng K."/>
            <person name="Yates T.B."/>
            <person name="Jawdy S."/>
            <person name="Cereghino C."/>
            <person name="Smart L.B."/>
            <person name="Muchero W."/>
        </authorList>
    </citation>
    <scope>NUCLEOTIDE SEQUENCE</scope>
    <source>
        <tissue evidence="1">Shoot tip</tissue>
    </source>
</reference>
<comment type="caution">
    <text evidence="1">The sequence shown here is derived from an EMBL/GenBank/DDBJ whole genome shotgun (WGS) entry which is preliminary data.</text>
</comment>
<name>A0ABQ8ZS81_9ROSI</name>
<keyword evidence="2" id="KW-1185">Reference proteome</keyword>
<proteinExistence type="predicted"/>
<dbReference type="PANTHER" id="PTHR33103:SF19">
    <property type="entry name" value="OS09G0544700 PROTEIN"/>
    <property type="match status" value="1"/>
</dbReference>
<gene>
    <name evidence="1" type="ORF">OIU77_015186</name>
</gene>
<dbReference type="PANTHER" id="PTHR33103">
    <property type="entry name" value="OS01G0153900 PROTEIN"/>
    <property type="match status" value="1"/>
</dbReference>
<dbReference type="InterPro" id="IPR007750">
    <property type="entry name" value="DUF674"/>
</dbReference>
<sequence>MVRQSQIRIQGVDTLSSTSRFTMSEMKLEFKAVFGLQSSLLKLQWKMPDLFIYLSLLLNFEFVKPPDRIFTTLYSDTVNKNITNLGVIIEVASSMSTSTMSLKLLIDSKHNKVVVAEAGKDFVHFLLNLLSLPLGTVIQLLTKPAMTGCVANLYGSLEELDESYLQPNQNKDSLLKTNCSNPDYRSKFPAS</sequence>
<accession>A0ABQ8ZS81</accession>
<evidence type="ECO:0000313" key="2">
    <source>
        <dbReference type="Proteomes" id="UP001141253"/>
    </source>
</evidence>
<dbReference type="Pfam" id="PF05056">
    <property type="entry name" value="DUF674"/>
    <property type="match status" value="1"/>
</dbReference>